<accession>A0A4R3KQ15</accession>
<dbReference type="EMBL" id="SMAD01000012">
    <property type="protein sequence ID" value="TCS85478.1"/>
    <property type="molecule type" value="Genomic_DNA"/>
</dbReference>
<dbReference type="AlphaFoldDB" id="A0A4R3KQ15"/>
<name>A0A4R3KQ15_9SPHI</name>
<evidence type="ECO:0000256" key="2">
    <source>
        <dbReference type="SAM" id="SignalP"/>
    </source>
</evidence>
<keyword evidence="2" id="KW-0732">Signal</keyword>
<gene>
    <name evidence="3" type="ORF">EDD80_11253</name>
</gene>
<evidence type="ECO:0000313" key="4">
    <source>
        <dbReference type="Proteomes" id="UP000295807"/>
    </source>
</evidence>
<dbReference type="Proteomes" id="UP000295807">
    <property type="component" value="Unassembled WGS sequence"/>
</dbReference>
<protein>
    <submittedName>
        <fullName evidence="3">Uncharacterized protein</fullName>
    </submittedName>
</protein>
<reference evidence="3 4" key="1">
    <citation type="submission" date="2019-03" db="EMBL/GenBank/DDBJ databases">
        <title>Genomic Encyclopedia of Type Strains, Phase IV (KMG-IV): sequencing the most valuable type-strain genomes for metagenomic binning, comparative biology and taxonomic classification.</title>
        <authorList>
            <person name="Goeker M."/>
        </authorList>
    </citation>
    <scope>NUCLEOTIDE SEQUENCE [LARGE SCALE GENOMIC DNA]</scope>
    <source>
        <strain evidence="3 4">DSM 21100</strain>
    </source>
</reference>
<organism evidence="3 4">
    <name type="scientific">Anseongella ginsenosidimutans</name>
    <dbReference type="NCBI Taxonomy" id="496056"/>
    <lineage>
        <taxon>Bacteria</taxon>
        <taxon>Pseudomonadati</taxon>
        <taxon>Bacteroidota</taxon>
        <taxon>Sphingobacteriia</taxon>
        <taxon>Sphingobacteriales</taxon>
        <taxon>Sphingobacteriaceae</taxon>
        <taxon>Anseongella</taxon>
    </lineage>
</organism>
<feature type="signal peptide" evidence="2">
    <location>
        <begin position="1"/>
        <end position="34"/>
    </location>
</feature>
<evidence type="ECO:0000313" key="3">
    <source>
        <dbReference type="EMBL" id="TCS85478.1"/>
    </source>
</evidence>
<feature type="chain" id="PRO_5020962299" evidence="2">
    <location>
        <begin position="35"/>
        <end position="82"/>
    </location>
</feature>
<evidence type="ECO:0000256" key="1">
    <source>
        <dbReference type="SAM" id="MobiDB-lite"/>
    </source>
</evidence>
<sequence length="82" mass="8902">MFNLKIKIMKLSKMSIKKSMALFGIAGMFAGAVACNSPQNDSQNDSEELDPGTENMYEEPMPSDDTTSAVDTTLTDTLDNGF</sequence>
<feature type="compositionally biased region" description="Low complexity" evidence="1">
    <location>
        <begin position="63"/>
        <end position="82"/>
    </location>
</feature>
<keyword evidence="4" id="KW-1185">Reference proteome</keyword>
<proteinExistence type="predicted"/>
<feature type="region of interest" description="Disordered" evidence="1">
    <location>
        <begin position="36"/>
        <end position="82"/>
    </location>
</feature>
<comment type="caution">
    <text evidence="3">The sequence shown here is derived from an EMBL/GenBank/DDBJ whole genome shotgun (WGS) entry which is preliminary data.</text>
</comment>
<dbReference type="PROSITE" id="PS51257">
    <property type="entry name" value="PROKAR_LIPOPROTEIN"/>
    <property type="match status" value="1"/>
</dbReference>